<dbReference type="AlphaFoldDB" id="A0A178XV57"/>
<dbReference type="RefSeq" id="WP_064242661.1">
    <property type="nucleotide sequence ID" value="NZ_LPUX01000060.1"/>
</dbReference>
<dbReference type="OrthoDB" id="7768233at2"/>
<keyword evidence="3" id="KW-1185">Reference proteome</keyword>
<gene>
    <name evidence="2" type="ORF">AU381_08335</name>
</gene>
<comment type="caution">
    <text evidence="2">The sequence shown here is derived from an EMBL/GenBank/DDBJ whole genome shotgun (WGS) entry which is preliminary data.</text>
</comment>
<reference evidence="2 3" key="1">
    <citation type="journal article" date="2016" name="Int. J. Syst. Evol. Microbiol.">
        <title>Ensifer glycinis sp. nov., an novel rhizobial species associated with Glycine spp.</title>
        <authorList>
            <person name="Yan H."/>
            <person name="Yan J."/>
            <person name="Sui X.H."/>
            <person name="Wang E.T."/>
            <person name="Chen W.X."/>
            <person name="Zhang X.X."/>
            <person name="Chen W.F."/>
        </authorList>
    </citation>
    <scope>NUCLEOTIDE SEQUENCE [LARGE SCALE GENOMIC DNA]</scope>
    <source>
        <strain evidence="2 3">CCBAU 23380</strain>
    </source>
</reference>
<sequence>MAQQQELLGLLDALLTTMEQGIIPATEAGVAAGNKIFGAALIRKSDLSPVLVETNNETENPLWHGEVHTLKRFYEMAGGERPDPGDLIFLSTHEPCSMCLSAITWAGFDNFYYFFSHEDSRDAFSIPHDLKILKEVFTLEPGGYNRTNAFWKGQSIHDLIAAVPEPDRARLQQRAEAISNKYADLSAAYQAGKKNNAIPLN</sequence>
<proteinExistence type="predicted"/>
<dbReference type="EMBL" id="LPUX01000060">
    <property type="protein sequence ID" value="OAP39188.1"/>
    <property type="molecule type" value="Genomic_DNA"/>
</dbReference>
<dbReference type="CDD" id="cd01285">
    <property type="entry name" value="nucleoside_deaminase"/>
    <property type="match status" value="1"/>
</dbReference>
<dbReference type="InterPro" id="IPR002125">
    <property type="entry name" value="CMP_dCMP_dom"/>
</dbReference>
<accession>A0A178XV57</accession>
<name>A0A178XV57_9HYPH</name>
<dbReference type="GO" id="GO:0003824">
    <property type="term" value="F:catalytic activity"/>
    <property type="evidence" value="ECO:0007669"/>
    <property type="project" value="InterPro"/>
</dbReference>
<evidence type="ECO:0000259" key="1">
    <source>
        <dbReference type="Pfam" id="PF00383"/>
    </source>
</evidence>
<dbReference type="Gene3D" id="3.40.140.10">
    <property type="entry name" value="Cytidine Deaminase, domain 2"/>
    <property type="match status" value="1"/>
</dbReference>
<organism evidence="2 3">
    <name type="scientific">Sinorhizobium glycinis</name>
    <dbReference type="NCBI Taxonomy" id="1472378"/>
    <lineage>
        <taxon>Bacteria</taxon>
        <taxon>Pseudomonadati</taxon>
        <taxon>Pseudomonadota</taxon>
        <taxon>Alphaproteobacteria</taxon>
        <taxon>Hyphomicrobiales</taxon>
        <taxon>Rhizobiaceae</taxon>
        <taxon>Sinorhizobium/Ensifer group</taxon>
        <taxon>Sinorhizobium</taxon>
    </lineage>
</organism>
<evidence type="ECO:0000313" key="2">
    <source>
        <dbReference type="EMBL" id="OAP39188.1"/>
    </source>
</evidence>
<dbReference type="Pfam" id="PF00383">
    <property type="entry name" value="dCMP_cyt_deam_1"/>
    <property type="match status" value="1"/>
</dbReference>
<dbReference type="STRING" id="1472378.AU381_08335"/>
<dbReference type="Proteomes" id="UP000094025">
    <property type="component" value="Unassembled WGS sequence"/>
</dbReference>
<dbReference type="SUPFAM" id="SSF53927">
    <property type="entry name" value="Cytidine deaminase-like"/>
    <property type="match status" value="1"/>
</dbReference>
<evidence type="ECO:0000313" key="3">
    <source>
        <dbReference type="Proteomes" id="UP000094025"/>
    </source>
</evidence>
<feature type="domain" description="CMP/dCMP-type deaminase" evidence="1">
    <location>
        <begin position="25"/>
        <end position="113"/>
    </location>
</feature>
<protein>
    <submittedName>
        <fullName evidence="2">Cytidine deaminase</fullName>
    </submittedName>
</protein>
<dbReference type="InterPro" id="IPR016193">
    <property type="entry name" value="Cytidine_deaminase-like"/>
</dbReference>